<feature type="domain" description="Fibronectin type-III" evidence="3">
    <location>
        <begin position="422"/>
        <end position="521"/>
    </location>
</feature>
<dbReference type="InterPro" id="IPR011050">
    <property type="entry name" value="Pectin_lyase_fold/virulence"/>
</dbReference>
<dbReference type="SUPFAM" id="SSF54001">
    <property type="entry name" value="Cysteine proteinases"/>
    <property type="match status" value="1"/>
</dbReference>
<evidence type="ECO:0000259" key="3">
    <source>
        <dbReference type="PROSITE" id="PS50853"/>
    </source>
</evidence>
<dbReference type="AlphaFoldDB" id="A0A8J6T733"/>
<dbReference type="Gene3D" id="3.90.70.10">
    <property type="entry name" value="Cysteine proteinases"/>
    <property type="match status" value="1"/>
</dbReference>
<dbReference type="PROSITE" id="PS50853">
    <property type="entry name" value="FN3"/>
    <property type="match status" value="1"/>
</dbReference>
<gene>
    <name evidence="4" type="ORF">H8E19_04215</name>
</gene>
<evidence type="ECO:0000256" key="1">
    <source>
        <dbReference type="ARBA" id="ARBA00008455"/>
    </source>
</evidence>
<dbReference type="PROSITE" id="PS00139">
    <property type="entry name" value="THIOL_PROTEASE_CYS"/>
    <property type="match status" value="1"/>
</dbReference>
<comment type="similarity">
    <text evidence="1">Belongs to the peptidase C1 family.</text>
</comment>
<dbReference type="GO" id="GO:0008234">
    <property type="term" value="F:cysteine-type peptidase activity"/>
    <property type="evidence" value="ECO:0007669"/>
    <property type="project" value="InterPro"/>
</dbReference>
<comment type="caution">
    <text evidence="4">The sequence shown here is derived from an EMBL/GenBank/DDBJ whole genome shotgun (WGS) entry which is preliminary data.</text>
</comment>
<dbReference type="SMART" id="SM00645">
    <property type="entry name" value="Pept_C1"/>
    <property type="match status" value="1"/>
</dbReference>
<reference evidence="4 5" key="1">
    <citation type="submission" date="2020-08" db="EMBL/GenBank/DDBJ databases">
        <title>Bridging the membrane lipid divide: bacteria of the FCB group superphylum have the potential to synthesize archaeal ether lipids.</title>
        <authorList>
            <person name="Villanueva L."/>
            <person name="Von Meijenfeldt F.A.B."/>
            <person name="Westbye A.B."/>
            <person name="Yadav S."/>
            <person name="Hopmans E.C."/>
            <person name="Dutilh B.E."/>
            <person name="Sinninghe Damste J.S."/>
        </authorList>
    </citation>
    <scope>NUCLEOTIDE SEQUENCE [LARGE SCALE GENOMIC DNA]</scope>
    <source>
        <strain evidence="4">NIOZ-UU27</strain>
    </source>
</reference>
<accession>A0A8J6T733</accession>
<keyword evidence="2" id="KW-0732">Signal</keyword>
<evidence type="ECO:0000313" key="5">
    <source>
        <dbReference type="Proteomes" id="UP000650524"/>
    </source>
</evidence>
<sequence length="606" mass="64846">MKRKLFLGILGIFLVLSCAGGAWSDESNGPCTIMKPDRETRLRWIHDYEMAPRAYIDKLLDFSIMPGGSLSLLSHLQYTPSERNQASCGNCWAWAGTGAMGIALDVQENILDRLSVQFISSCNTAKTCCQGGWLSDLAEFYTTEGFTIPWSNTNADWQNGDGNCNVPCGSVATSPSYGIASIEAQTIETQGVSQAQAIANIKNVLNQNKAVWFAWFLPRGSDWDTFRSSWNTQGEAVTTNLDYGCGHTWDSGGGGHAVLCVGYNDDDPENSYWIILNSWGTSGGDRANGIFRLDMDMDYGCTFYDDGWYWSYYWQALDVSFNIGGQDIYVESSGTCNGNTPCYSTIQAAINGAISGSTIKIAGGSYGEDVSLSTSKNLTFKGGYDSTFITQSSTTTVNSLTISNGSITVDNLVLETASAQMPPTATTGSATSVTSSSATLNGTVNPNGSSTTYYFQYGTSTSYGSSTTSTSAGSGTSDVSVDASISGRSSNTTYHYRLIATNSNSAGTSYGDDQSFTTDTSEQVASIVFYNNLLCGGSSFTATLTIDGKALTSVTGVYSDCEEFDCGASLNWSLYANTGGCGILTGTGSRVYDCDCLYTYIDPIWW</sequence>
<name>A0A8J6T733_9DELT</name>
<dbReference type="SUPFAM" id="SSF51126">
    <property type="entry name" value="Pectin lyase-like"/>
    <property type="match status" value="1"/>
</dbReference>
<organism evidence="4 5">
    <name type="scientific">Candidatus Desulfacyla euxinica</name>
    <dbReference type="NCBI Taxonomy" id="2841693"/>
    <lineage>
        <taxon>Bacteria</taxon>
        <taxon>Deltaproteobacteria</taxon>
        <taxon>Candidatus Desulfacyla</taxon>
    </lineage>
</organism>
<dbReference type="GO" id="GO:0006508">
    <property type="term" value="P:proteolysis"/>
    <property type="evidence" value="ECO:0007669"/>
    <property type="project" value="InterPro"/>
</dbReference>
<evidence type="ECO:0000256" key="2">
    <source>
        <dbReference type="SAM" id="SignalP"/>
    </source>
</evidence>
<evidence type="ECO:0000313" key="4">
    <source>
        <dbReference type="EMBL" id="MBC8176589.1"/>
    </source>
</evidence>
<dbReference type="Proteomes" id="UP000650524">
    <property type="component" value="Unassembled WGS sequence"/>
</dbReference>
<dbReference type="InterPro" id="IPR003961">
    <property type="entry name" value="FN3_dom"/>
</dbReference>
<proteinExistence type="inferred from homology"/>
<dbReference type="InterPro" id="IPR013128">
    <property type="entry name" value="Peptidase_C1A"/>
</dbReference>
<dbReference type="PROSITE" id="PS51257">
    <property type="entry name" value="PROKAR_LIPOPROTEIN"/>
    <property type="match status" value="1"/>
</dbReference>
<dbReference type="Pfam" id="PF00112">
    <property type="entry name" value="Peptidase_C1"/>
    <property type="match status" value="1"/>
</dbReference>
<protein>
    <submittedName>
        <fullName evidence="4">C1 family peptidase</fullName>
    </submittedName>
</protein>
<dbReference type="PANTHER" id="PTHR12411">
    <property type="entry name" value="CYSTEINE PROTEASE FAMILY C1-RELATED"/>
    <property type="match status" value="1"/>
</dbReference>
<dbReference type="CDD" id="cd02619">
    <property type="entry name" value="Peptidase_C1"/>
    <property type="match status" value="1"/>
</dbReference>
<feature type="chain" id="PRO_5035212463" evidence="2">
    <location>
        <begin position="25"/>
        <end position="606"/>
    </location>
</feature>
<dbReference type="EMBL" id="JACNJD010000147">
    <property type="protein sequence ID" value="MBC8176589.1"/>
    <property type="molecule type" value="Genomic_DNA"/>
</dbReference>
<dbReference type="PRINTS" id="PR00705">
    <property type="entry name" value="PAPAIN"/>
</dbReference>
<dbReference type="InterPro" id="IPR000668">
    <property type="entry name" value="Peptidase_C1A_C"/>
</dbReference>
<dbReference type="InterPro" id="IPR000169">
    <property type="entry name" value="Pept_cys_AS"/>
</dbReference>
<feature type="signal peptide" evidence="2">
    <location>
        <begin position="1"/>
        <end position="24"/>
    </location>
</feature>
<dbReference type="InterPro" id="IPR038765">
    <property type="entry name" value="Papain-like_cys_pep_sf"/>
</dbReference>